<comment type="similarity">
    <text evidence="1">Belongs to the peptidase U4 family.</text>
</comment>
<name>A0A2T0B487_9CLOT</name>
<sequence>MVVYIDVLLLENFIVNTFLLSITARTVSTRVRGPYTYVAGFIGSLYIFTILIDSLKYFNNILMKITIAVIMVFITFRKKDLLFNIKASIIFILYSMLLAGLCIFIEFNQNNSSVSQGVIYNFSYKKLMLSVIIIYLLIDRAVLFVKDRREMHSFIYEVDIILKTSKKEIKAFLDTGNELVEPVTNLPVIIVEKHIFKEEDIQGYDIFYIPYAVINGSYGKLKAIKPECVKIHREDYMEERDVLVAFCEKKLSNSGDYQALLSRGII</sequence>
<feature type="transmembrane region" description="Helical" evidence="3">
    <location>
        <begin position="58"/>
        <end position="76"/>
    </location>
</feature>
<dbReference type="GO" id="GO:0005886">
    <property type="term" value="C:plasma membrane"/>
    <property type="evidence" value="ECO:0007669"/>
    <property type="project" value="UniProtKB-SubCell"/>
</dbReference>
<dbReference type="OrthoDB" id="2690199at2"/>
<comment type="subcellular location">
    <subcellularLocation>
        <location evidence="1">Cell membrane</location>
    </subcellularLocation>
</comment>
<keyword evidence="1 3" id="KW-0472">Membrane</keyword>
<protein>
    <recommendedName>
        <fullName evidence="1">Sporulation sigma-E factor-processing peptidase</fullName>
        <ecNumber evidence="1">3.4.23.-</ecNumber>
    </recommendedName>
    <alternativeName>
        <fullName evidence="1">Membrane-associated aspartic protease</fullName>
    </alternativeName>
    <alternativeName>
        <fullName evidence="1">Stage II sporulation protein GA</fullName>
    </alternativeName>
</protein>
<dbReference type="GO" id="GO:0006508">
    <property type="term" value="P:proteolysis"/>
    <property type="evidence" value="ECO:0007669"/>
    <property type="project" value="UniProtKB-KW"/>
</dbReference>
<feature type="transmembrane region" description="Helical" evidence="3">
    <location>
        <begin position="88"/>
        <end position="107"/>
    </location>
</feature>
<dbReference type="GO" id="GO:0030436">
    <property type="term" value="P:asexual sporulation"/>
    <property type="evidence" value="ECO:0007669"/>
    <property type="project" value="InterPro"/>
</dbReference>
<dbReference type="NCBIfam" id="TIGR02854">
    <property type="entry name" value="spore_II_GA"/>
    <property type="match status" value="1"/>
</dbReference>
<dbReference type="EMBL" id="PVXO01000041">
    <property type="protein sequence ID" value="PRR78587.1"/>
    <property type="molecule type" value="Genomic_DNA"/>
</dbReference>
<reference evidence="4 5" key="1">
    <citation type="submission" date="2018-03" db="EMBL/GenBank/DDBJ databases">
        <title>Genome sequence of Clostridium liquoris DSM 100320.</title>
        <authorList>
            <person name="Poehlein A."/>
            <person name="Daniel R."/>
        </authorList>
    </citation>
    <scope>NUCLEOTIDE SEQUENCE [LARGE SCALE GENOMIC DNA]</scope>
    <source>
        <strain evidence="4 5">DSM 100320</strain>
    </source>
</reference>
<keyword evidence="1" id="KW-0645">Protease</keyword>
<evidence type="ECO:0000256" key="2">
    <source>
        <dbReference type="PIRSR" id="PIRSR018571-1"/>
    </source>
</evidence>
<dbReference type="InterPro" id="IPR005081">
    <property type="entry name" value="SpoIIGA"/>
</dbReference>
<feature type="active site" evidence="2">
    <location>
        <position position="174"/>
    </location>
</feature>
<organism evidence="4 5">
    <name type="scientific">Clostridium liquoris</name>
    <dbReference type="NCBI Taxonomy" id="1289519"/>
    <lineage>
        <taxon>Bacteria</taxon>
        <taxon>Bacillati</taxon>
        <taxon>Bacillota</taxon>
        <taxon>Clostridia</taxon>
        <taxon>Eubacteriales</taxon>
        <taxon>Clostridiaceae</taxon>
        <taxon>Clostridium</taxon>
    </lineage>
</organism>
<keyword evidence="1" id="KW-0749">Sporulation</keyword>
<keyword evidence="1" id="KW-1003">Cell membrane</keyword>
<dbReference type="PIRSF" id="PIRSF018571">
    <property type="entry name" value="SpoIIGA"/>
    <property type="match status" value="1"/>
</dbReference>
<evidence type="ECO:0000256" key="3">
    <source>
        <dbReference type="SAM" id="Phobius"/>
    </source>
</evidence>
<gene>
    <name evidence="4" type="ORF">CLLI_14550</name>
</gene>
<keyword evidence="3" id="KW-0812">Transmembrane</keyword>
<dbReference type="AlphaFoldDB" id="A0A2T0B487"/>
<comment type="function">
    <text evidence="1">Probable aspartic protease that is responsible for the proteolytic cleavage of the RNA polymerase sigma E factor (SigE/spoIIGB) to yield the active peptide in the mother cell during sporulation. Responds to a signal from the forespore that is triggered by the extracellular signal protein SpoIIR.</text>
</comment>
<feature type="transmembrane region" description="Helical" evidence="3">
    <location>
        <begin position="35"/>
        <end position="52"/>
    </location>
</feature>
<dbReference type="GO" id="GO:0030435">
    <property type="term" value="P:sporulation resulting in formation of a cellular spore"/>
    <property type="evidence" value="ECO:0007669"/>
    <property type="project" value="UniProtKB-KW"/>
</dbReference>
<comment type="caution">
    <text evidence="4">The sequence shown here is derived from an EMBL/GenBank/DDBJ whole genome shotgun (WGS) entry which is preliminary data.</text>
</comment>
<dbReference type="RefSeq" id="WP_106063572.1">
    <property type="nucleotide sequence ID" value="NZ_PVXO01000041.1"/>
</dbReference>
<keyword evidence="1" id="KW-0064">Aspartyl protease</keyword>
<evidence type="ECO:0000313" key="5">
    <source>
        <dbReference type="Proteomes" id="UP000239706"/>
    </source>
</evidence>
<accession>A0A2T0B487</accession>
<evidence type="ECO:0000256" key="1">
    <source>
        <dbReference type="PIRNR" id="PIRNR018571"/>
    </source>
</evidence>
<dbReference type="Proteomes" id="UP000239706">
    <property type="component" value="Unassembled WGS sequence"/>
</dbReference>
<proteinExistence type="inferred from homology"/>
<dbReference type="GO" id="GO:0004190">
    <property type="term" value="F:aspartic-type endopeptidase activity"/>
    <property type="evidence" value="ECO:0007669"/>
    <property type="project" value="UniProtKB-KW"/>
</dbReference>
<keyword evidence="1" id="KW-0378">Hydrolase</keyword>
<keyword evidence="5" id="KW-1185">Reference proteome</keyword>
<feature type="transmembrane region" description="Helical" evidence="3">
    <location>
        <begin position="127"/>
        <end position="145"/>
    </location>
</feature>
<evidence type="ECO:0000313" key="4">
    <source>
        <dbReference type="EMBL" id="PRR78587.1"/>
    </source>
</evidence>
<dbReference type="Pfam" id="PF03419">
    <property type="entry name" value="Peptidase_U4"/>
    <property type="match status" value="1"/>
</dbReference>
<keyword evidence="3" id="KW-1133">Transmembrane helix</keyword>
<dbReference type="EC" id="3.4.23.-" evidence="1"/>